<dbReference type="InterPro" id="IPR038584">
    <property type="entry name" value="Ribosomal_bL33_sf"/>
</dbReference>
<dbReference type="HOGENOM" id="CLU_190949_1_0_1"/>
<keyword evidence="3" id="KW-0687">Ribonucleoprotein</keyword>
<dbReference type="OMA" id="NARVMFE"/>
<proteinExistence type="inferred from homology"/>
<protein>
    <submittedName>
        <fullName evidence="4">Ribosomal protein subunit L39</fullName>
    </submittedName>
</protein>
<dbReference type="Pfam" id="PF00471">
    <property type="entry name" value="Ribosomal_L33"/>
    <property type="match status" value="1"/>
</dbReference>
<evidence type="ECO:0000256" key="2">
    <source>
        <dbReference type="ARBA" id="ARBA00022980"/>
    </source>
</evidence>
<evidence type="ECO:0000256" key="1">
    <source>
        <dbReference type="ARBA" id="ARBA00007596"/>
    </source>
</evidence>
<dbReference type="RefSeq" id="XP_013021004.1">
    <property type="nucleotide sequence ID" value="XM_013165550.1"/>
</dbReference>
<organism evidence="4 5">
    <name type="scientific">Schizosaccharomyces cryophilus (strain OY26 / ATCC MYA-4695 / CBS 11777 / NBRC 106824 / NRRL Y48691)</name>
    <name type="common">Fission yeast</name>
    <dbReference type="NCBI Taxonomy" id="653667"/>
    <lineage>
        <taxon>Eukaryota</taxon>
        <taxon>Fungi</taxon>
        <taxon>Dikarya</taxon>
        <taxon>Ascomycota</taxon>
        <taxon>Taphrinomycotina</taxon>
        <taxon>Schizosaccharomycetes</taxon>
        <taxon>Schizosaccharomycetales</taxon>
        <taxon>Schizosaccharomycetaceae</taxon>
        <taxon>Schizosaccharomyces</taxon>
    </lineage>
</organism>
<dbReference type="PANTHER" id="PTHR15238:SF1">
    <property type="entry name" value="LARGE RIBOSOMAL SUBUNIT PROTEIN BL33M"/>
    <property type="match status" value="1"/>
</dbReference>
<dbReference type="PANTHER" id="PTHR15238">
    <property type="entry name" value="54S RIBOSOMAL PROTEIN L39, MITOCHONDRIAL"/>
    <property type="match status" value="1"/>
</dbReference>
<evidence type="ECO:0000313" key="4">
    <source>
        <dbReference type="EMBL" id="EPY53883.1"/>
    </source>
</evidence>
<dbReference type="InterPro" id="IPR001705">
    <property type="entry name" value="Ribosomal_bL33"/>
</dbReference>
<evidence type="ECO:0000313" key="5">
    <source>
        <dbReference type="Proteomes" id="UP000015464"/>
    </source>
</evidence>
<name>S9W1K4_SCHCR</name>
<dbReference type="OrthoDB" id="275534at2759"/>
<comment type="similarity">
    <text evidence="1">Belongs to the bacterial ribosomal protein bL33 family.</text>
</comment>
<dbReference type="eggNOG" id="KOG3505">
    <property type="taxonomic scope" value="Eukaryota"/>
</dbReference>
<dbReference type="GO" id="GO:0005737">
    <property type="term" value="C:cytoplasm"/>
    <property type="evidence" value="ECO:0007669"/>
    <property type="project" value="UniProtKB-ARBA"/>
</dbReference>
<dbReference type="STRING" id="653667.S9W1K4"/>
<gene>
    <name evidence="4" type="ORF">SPOG_02889</name>
</gene>
<dbReference type="EMBL" id="KE546988">
    <property type="protein sequence ID" value="EPY53883.1"/>
    <property type="molecule type" value="Genomic_DNA"/>
</dbReference>
<dbReference type="GO" id="GO:0006412">
    <property type="term" value="P:translation"/>
    <property type="evidence" value="ECO:0007669"/>
    <property type="project" value="InterPro"/>
</dbReference>
<dbReference type="GO" id="GO:0003735">
    <property type="term" value="F:structural constituent of ribosome"/>
    <property type="evidence" value="ECO:0007669"/>
    <property type="project" value="InterPro"/>
</dbReference>
<keyword evidence="5" id="KW-1185">Reference proteome</keyword>
<dbReference type="GO" id="GO:0015934">
    <property type="term" value="C:large ribosomal subunit"/>
    <property type="evidence" value="ECO:0007669"/>
    <property type="project" value="TreeGrafter"/>
</dbReference>
<sequence length="55" mass="6388">MAKKQKARMLIKLLSSAGTGSFYVKSRPRTAPKLAFLKYDPKIQRRVLFEETKMK</sequence>
<keyword evidence="2 4" id="KW-0689">Ribosomal protein</keyword>
<dbReference type="InterPro" id="IPR011332">
    <property type="entry name" value="Ribosomal_zn-bd"/>
</dbReference>
<dbReference type="SUPFAM" id="SSF57829">
    <property type="entry name" value="Zn-binding ribosomal proteins"/>
    <property type="match status" value="1"/>
</dbReference>
<reference evidence="4 5" key="1">
    <citation type="journal article" date="2011" name="Science">
        <title>Comparative functional genomics of the fission yeasts.</title>
        <authorList>
            <person name="Rhind N."/>
            <person name="Chen Z."/>
            <person name="Yassour M."/>
            <person name="Thompson D.A."/>
            <person name="Haas B.J."/>
            <person name="Habib N."/>
            <person name="Wapinski I."/>
            <person name="Roy S."/>
            <person name="Lin M.F."/>
            <person name="Heiman D.I."/>
            <person name="Young S.K."/>
            <person name="Furuya K."/>
            <person name="Guo Y."/>
            <person name="Pidoux A."/>
            <person name="Chen H.M."/>
            <person name="Robbertse B."/>
            <person name="Goldberg J.M."/>
            <person name="Aoki K."/>
            <person name="Bayne E.H."/>
            <person name="Berlin A.M."/>
            <person name="Desjardins C.A."/>
            <person name="Dobbs E."/>
            <person name="Dukaj L."/>
            <person name="Fan L."/>
            <person name="FitzGerald M.G."/>
            <person name="French C."/>
            <person name="Gujja S."/>
            <person name="Hansen K."/>
            <person name="Keifenheim D."/>
            <person name="Levin J.Z."/>
            <person name="Mosher R.A."/>
            <person name="Mueller C.A."/>
            <person name="Pfiffner J."/>
            <person name="Priest M."/>
            <person name="Russ C."/>
            <person name="Smialowska A."/>
            <person name="Swoboda P."/>
            <person name="Sykes S.M."/>
            <person name="Vaughn M."/>
            <person name="Vengrova S."/>
            <person name="Yoder R."/>
            <person name="Zeng Q."/>
            <person name="Allshire R."/>
            <person name="Baulcombe D."/>
            <person name="Birren B.W."/>
            <person name="Brown W."/>
            <person name="Ekwall K."/>
            <person name="Kellis M."/>
            <person name="Leatherwood J."/>
            <person name="Levin H."/>
            <person name="Margalit H."/>
            <person name="Martienssen R."/>
            <person name="Nieduszynski C.A."/>
            <person name="Spatafora J.W."/>
            <person name="Friedman N."/>
            <person name="Dalgaard J.Z."/>
            <person name="Baumann P."/>
            <person name="Niki H."/>
            <person name="Regev A."/>
            <person name="Nusbaum C."/>
        </authorList>
    </citation>
    <scope>NUCLEOTIDE SEQUENCE [LARGE SCALE GENOMIC DNA]</scope>
    <source>
        <strain evidence="5">OY26 / ATCC MYA-4695 / CBS 11777 / NBRC 106824 / NRRL Y48691</strain>
    </source>
</reference>
<evidence type="ECO:0000256" key="3">
    <source>
        <dbReference type="ARBA" id="ARBA00023274"/>
    </source>
</evidence>
<dbReference type="GeneID" id="25037210"/>
<dbReference type="NCBIfam" id="TIGR01023">
    <property type="entry name" value="rpmG_bact"/>
    <property type="match status" value="1"/>
</dbReference>
<accession>S9W1K4</accession>
<dbReference type="Gene3D" id="2.20.28.120">
    <property type="entry name" value="Ribosomal protein L33"/>
    <property type="match status" value="1"/>
</dbReference>
<dbReference type="AlphaFoldDB" id="S9W1K4"/>
<dbReference type="Proteomes" id="UP000015464">
    <property type="component" value="Unassembled WGS sequence"/>
</dbReference>